<organism evidence="5">
    <name type="scientific">uncultured Caudovirales phage</name>
    <dbReference type="NCBI Taxonomy" id="2100421"/>
    <lineage>
        <taxon>Viruses</taxon>
        <taxon>Duplodnaviria</taxon>
        <taxon>Heunggongvirae</taxon>
        <taxon>Uroviricota</taxon>
        <taxon>Caudoviricetes</taxon>
        <taxon>Peduoviridae</taxon>
        <taxon>Maltschvirus</taxon>
        <taxon>Maltschvirus maltsch</taxon>
    </lineage>
</organism>
<dbReference type="EMBL" id="LR797505">
    <property type="protein sequence ID" value="CAB4221830.1"/>
    <property type="molecule type" value="Genomic_DNA"/>
</dbReference>
<proteinExistence type="predicted"/>
<sequence length="68" mass="7686">MRLPKTSTQWELVWQAAMAIIFFGFVAYGYKNGMSRTDIVFWLTLAGSSFGFMKAKEAITQPKKGDSE</sequence>
<evidence type="ECO:0000313" key="2">
    <source>
        <dbReference type="EMBL" id="CAB4144819.1"/>
    </source>
</evidence>
<evidence type="ECO:0000256" key="1">
    <source>
        <dbReference type="SAM" id="Phobius"/>
    </source>
</evidence>
<protein>
    <submittedName>
        <fullName evidence="5">Uncharacterized protein</fullName>
    </submittedName>
</protein>
<dbReference type="EMBL" id="LR796996">
    <property type="protein sequence ID" value="CAB4180328.1"/>
    <property type="molecule type" value="Genomic_DNA"/>
</dbReference>
<name>A0A6J5T2Q4_9CAUD</name>
<reference evidence="5" key="1">
    <citation type="submission" date="2020-05" db="EMBL/GenBank/DDBJ databases">
        <authorList>
            <person name="Chiriac C."/>
            <person name="Salcher M."/>
            <person name="Ghai R."/>
            <person name="Kavagutti S V."/>
        </authorList>
    </citation>
    <scope>NUCLEOTIDE SEQUENCE</scope>
</reference>
<feature type="transmembrane region" description="Helical" evidence="1">
    <location>
        <begin position="12"/>
        <end position="30"/>
    </location>
</feature>
<keyword evidence="1" id="KW-0472">Membrane</keyword>
<keyword evidence="1" id="KW-0812">Transmembrane</keyword>
<gene>
    <name evidence="3" type="ORF">UFOVP1045_17</name>
    <name evidence="4" type="ORF">UFOVP1194_71</name>
    <name evidence="5" type="ORF">UFOVP1641_67</name>
    <name evidence="2" type="ORF">UFOVP466_70</name>
</gene>
<keyword evidence="1" id="KW-1133">Transmembrane helix</keyword>
<accession>A0A6J5T2Q4</accession>
<evidence type="ECO:0000313" key="5">
    <source>
        <dbReference type="EMBL" id="CAB4221830.1"/>
    </source>
</evidence>
<dbReference type="EMBL" id="LR797152">
    <property type="protein sequence ID" value="CAB4190553.1"/>
    <property type="molecule type" value="Genomic_DNA"/>
</dbReference>
<evidence type="ECO:0000313" key="4">
    <source>
        <dbReference type="EMBL" id="CAB4190553.1"/>
    </source>
</evidence>
<evidence type="ECO:0000313" key="3">
    <source>
        <dbReference type="EMBL" id="CAB4180328.1"/>
    </source>
</evidence>
<dbReference type="EMBL" id="LR796439">
    <property type="protein sequence ID" value="CAB4144819.1"/>
    <property type="molecule type" value="Genomic_DNA"/>
</dbReference>